<name>A0ACC1YDY4_MELAZ</name>
<sequence>MHDVIRDMTLWIASTTEHEKENFLVLAGVGLTEAPSIEIWKDVTRMSLMNNKIQNLSESPICPSLRTLFLSDVGVDVVESDFLQSMTSLRVLDVSFNYNLHLAFQFSDLVSLQLLDLSSYYIKRLPEELKYLVNLRCLKLEKTFSLRRIPPKVISNLKVLQVLRMSGCGGLVSQEEDSILFGDGELLVKELLCLKHLNVLTITLKSLLAFQKFMSSPTLQSSTQSLCLENLKGFKVT</sequence>
<dbReference type="EMBL" id="CM051397">
    <property type="protein sequence ID" value="KAJ4721602.1"/>
    <property type="molecule type" value="Genomic_DNA"/>
</dbReference>
<organism evidence="1 2">
    <name type="scientific">Melia azedarach</name>
    <name type="common">Chinaberry tree</name>
    <dbReference type="NCBI Taxonomy" id="155640"/>
    <lineage>
        <taxon>Eukaryota</taxon>
        <taxon>Viridiplantae</taxon>
        <taxon>Streptophyta</taxon>
        <taxon>Embryophyta</taxon>
        <taxon>Tracheophyta</taxon>
        <taxon>Spermatophyta</taxon>
        <taxon>Magnoliopsida</taxon>
        <taxon>eudicotyledons</taxon>
        <taxon>Gunneridae</taxon>
        <taxon>Pentapetalae</taxon>
        <taxon>rosids</taxon>
        <taxon>malvids</taxon>
        <taxon>Sapindales</taxon>
        <taxon>Meliaceae</taxon>
        <taxon>Melia</taxon>
    </lineage>
</organism>
<proteinExistence type="predicted"/>
<accession>A0ACC1YDY4</accession>
<comment type="caution">
    <text evidence="1">The sequence shown here is derived from an EMBL/GenBank/DDBJ whole genome shotgun (WGS) entry which is preliminary data.</text>
</comment>
<reference evidence="1 2" key="1">
    <citation type="journal article" date="2023" name="Science">
        <title>Complex scaffold remodeling in plant triterpene biosynthesis.</title>
        <authorList>
            <person name="De La Pena R."/>
            <person name="Hodgson H."/>
            <person name="Liu J.C."/>
            <person name="Stephenson M.J."/>
            <person name="Martin A.C."/>
            <person name="Owen C."/>
            <person name="Harkess A."/>
            <person name="Leebens-Mack J."/>
            <person name="Jimenez L.E."/>
            <person name="Osbourn A."/>
            <person name="Sattely E.S."/>
        </authorList>
    </citation>
    <scope>NUCLEOTIDE SEQUENCE [LARGE SCALE GENOMIC DNA]</scope>
    <source>
        <strain evidence="2">cv. JPN11</strain>
        <tissue evidence="1">Leaf</tissue>
    </source>
</reference>
<keyword evidence="2" id="KW-1185">Reference proteome</keyword>
<protein>
    <submittedName>
        <fullName evidence="1">NBS-LRR type disease resistance protein</fullName>
    </submittedName>
</protein>
<dbReference type="Proteomes" id="UP001164539">
    <property type="component" value="Chromosome 4"/>
</dbReference>
<evidence type="ECO:0000313" key="1">
    <source>
        <dbReference type="EMBL" id="KAJ4721602.1"/>
    </source>
</evidence>
<evidence type="ECO:0000313" key="2">
    <source>
        <dbReference type="Proteomes" id="UP001164539"/>
    </source>
</evidence>
<gene>
    <name evidence="1" type="ORF">OWV82_009271</name>
</gene>